<accession>A0AAN9MYU6</accession>
<dbReference type="AlphaFoldDB" id="A0AAN9MYU6"/>
<organism evidence="1 2">
    <name type="scientific">Canavalia gladiata</name>
    <name type="common">Sword bean</name>
    <name type="synonym">Dolichos gladiatus</name>
    <dbReference type="NCBI Taxonomy" id="3824"/>
    <lineage>
        <taxon>Eukaryota</taxon>
        <taxon>Viridiplantae</taxon>
        <taxon>Streptophyta</taxon>
        <taxon>Embryophyta</taxon>
        <taxon>Tracheophyta</taxon>
        <taxon>Spermatophyta</taxon>
        <taxon>Magnoliopsida</taxon>
        <taxon>eudicotyledons</taxon>
        <taxon>Gunneridae</taxon>
        <taxon>Pentapetalae</taxon>
        <taxon>rosids</taxon>
        <taxon>fabids</taxon>
        <taxon>Fabales</taxon>
        <taxon>Fabaceae</taxon>
        <taxon>Papilionoideae</taxon>
        <taxon>50 kb inversion clade</taxon>
        <taxon>NPAAA clade</taxon>
        <taxon>indigoferoid/millettioid clade</taxon>
        <taxon>Phaseoleae</taxon>
        <taxon>Canavalia</taxon>
    </lineage>
</organism>
<gene>
    <name evidence="1" type="ORF">VNO77_02931</name>
</gene>
<sequence length="165" mass="18974">MLVRPHVQYWKFGPEHSVLLETITPIGQLCQFSYERIGESSTPVRAKGHVHDIRQWLGHKLVDAFMIPPSRVVIIMTSPSISACKICVRFYDPRKWTYIRIDEEMNLSTIMSQVEGHTGIWNFGVEDVGLLALTRMGCSDISCIHTWEVWSYACMPHFPTILQPK</sequence>
<reference evidence="1 2" key="1">
    <citation type="submission" date="2024-01" db="EMBL/GenBank/DDBJ databases">
        <title>The genomes of 5 underutilized Papilionoideae crops provide insights into root nodulation and disease resistanc.</title>
        <authorList>
            <person name="Jiang F."/>
        </authorList>
    </citation>
    <scope>NUCLEOTIDE SEQUENCE [LARGE SCALE GENOMIC DNA]</scope>
    <source>
        <strain evidence="1">LVBAO_FW01</strain>
        <tissue evidence="1">Leaves</tissue>
    </source>
</reference>
<evidence type="ECO:0000313" key="1">
    <source>
        <dbReference type="EMBL" id="KAK7360913.1"/>
    </source>
</evidence>
<dbReference type="Proteomes" id="UP001367508">
    <property type="component" value="Unassembled WGS sequence"/>
</dbReference>
<evidence type="ECO:0000313" key="2">
    <source>
        <dbReference type="Proteomes" id="UP001367508"/>
    </source>
</evidence>
<name>A0AAN9MYU6_CANGL</name>
<comment type="caution">
    <text evidence="1">The sequence shown here is derived from an EMBL/GenBank/DDBJ whole genome shotgun (WGS) entry which is preliminary data.</text>
</comment>
<protein>
    <submittedName>
        <fullName evidence="1">Uncharacterized protein</fullName>
    </submittedName>
</protein>
<keyword evidence="2" id="KW-1185">Reference proteome</keyword>
<proteinExistence type="predicted"/>
<dbReference type="EMBL" id="JAYMYQ010000001">
    <property type="protein sequence ID" value="KAK7360913.1"/>
    <property type="molecule type" value="Genomic_DNA"/>
</dbReference>